<reference evidence="1" key="1">
    <citation type="submission" date="2018-05" db="EMBL/GenBank/DDBJ databases">
        <authorList>
            <person name="Lanie J.A."/>
            <person name="Ng W.-L."/>
            <person name="Kazmierczak K.M."/>
            <person name="Andrzejewski T.M."/>
            <person name="Davidsen T.M."/>
            <person name="Wayne K.J."/>
            <person name="Tettelin H."/>
            <person name="Glass J.I."/>
            <person name="Rusch D."/>
            <person name="Podicherti R."/>
            <person name="Tsui H.-C.T."/>
            <person name="Winkler M.E."/>
        </authorList>
    </citation>
    <scope>NUCLEOTIDE SEQUENCE</scope>
</reference>
<protein>
    <recommendedName>
        <fullName evidence="2">ATP-grasp domain-containing protein</fullName>
    </recommendedName>
</protein>
<dbReference type="AlphaFoldDB" id="A0A382NJN3"/>
<name>A0A382NJN3_9ZZZZ</name>
<evidence type="ECO:0008006" key="2">
    <source>
        <dbReference type="Google" id="ProtNLM"/>
    </source>
</evidence>
<gene>
    <name evidence="1" type="ORF">METZ01_LOCUS314160</name>
</gene>
<accession>A0A382NJN3</accession>
<sequence length="340" mass="40337">MSKKIKWDTIGIVITNLNYEKKKDELIEINNNREWLKNIYFKHTIDWNGYKSTSSDISVSYYILYNFLNIDIDIIDIENISKKRFENSSLVFFLIYDLLESFHNNNFSTHKYITNVLKNSKNLYPPYKYQKYINNKCNYYEDMKKKKINIANSFCLDRKSLKKKNIFNILQQKIKKELTTKENLSFICKPILGQESKGFKKFEKFNKDELNLYLIEQFLKYPGIIFQEYVPGFDKAVLESRVFYCGDNYQYTILTSDKGGWVPKEEGGKKASKNLEKVKKLSKNIINKLPKIVINKKILPKLLTRIDISCCTNNKMFVNEIEFVPSLYMDLKPKNLIDKK</sequence>
<dbReference type="EMBL" id="UINC01100897">
    <property type="protein sequence ID" value="SVC61306.1"/>
    <property type="molecule type" value="Genomic_DNA"/>
</dbReference>
<proteinExistence type="predicted"/>
<organism evidence="1">
    <name type="scientific">marine metagenome</name>
    <dbReference type="NCBI Taxonomy" id="408172"/>
    <lineage>
        <taxon>unclassified sequences</taxon>
        <taxon>metagenomes</taxon>
        <taxon>ecological metagenomes</taxon>
    </lineage>
</organism>
<dbReference type="SUPFAM" id="SSF56059">
    <property type="entry name" value="Glutathione synthetase ATP-binding domain-like"/>
    <property type="match status" value="1"/>
</dbReference>
<feature type="non-terminal residue" evidence="1">
    <location>
        <position position="340"/>
    </location>
</feature>
<evidence type="ECO:0000313" key="1">
    <source>
        <dbReference type="EMBL" id="SVC61306.1"/>
    </source>
</evidence>